<keyword evidence="1" id="KW-1133">Transmembrane helix</keyword>
<evidence type="ECO:0008006" key="4">
    <source>
        <dbReference type="Google" id="ProtNLM"/>
    </source>
</evidence>
<protein>
    <recommendedName>
        <fullName evidence="4">SLC26A/SulP transporter domain-containing protein</fullName>
    </recommendedName>
</protein>
<accession>A0A0L0FBJ3</accession>
<evidence type="ECO:0000313" key="3">
    <source>
        <dbReference type="Proteomes" id="UP000054560"/>
    </source>
</evidence>
<dbReference type="Proteomes" id="UP000054560">
    <property type="component" value="Unassembled WGS sequence"/>
</dbReference>
<feature type="non-terminal residue" evidence="2">
    <location>
        <position position="1"/>
    </location>
</feature>
<dbReference type="OrthoDB" id="44756at2759"/>
<gene>
    <name evidence="2" type="ORF">SARC_13985</name>
</gene>
<dbReference type="RefSeq" id="XP_014147360.1">
    <property type="nucleotide sequence ID" value="XM_014291885.1"/>
</dbReference>
<keyword evidence="1" id="KW-0472">Membrane</keyword>
<sequence>RTYLKLVEEPFTSLPLELAVQTIVALAVSLAGNIGMSSGFMSLSDRSTLST</sequence>
<keyword evidence="1" id="KW-0812">Transmembrane</keyword>
<keyword evidence="3" id="KW-1185">Reference proteome</keyword>
<dbReference type="GeneID" id="25914489"/>
<dbReference type="EMBL" id="KQ245595">
    <property type="protein sequence ID" value="KNC73458.1"/>
    <property type="molecule type" value="Genomic_DNA"/>
</dbReference>
<reference evidence="2 3" key="1">
    <citation type="submission" date="2011-02" db="EMBL/GenBank/DDBJ databases">
        <title>The Genome Sequence of Sphaeroforma arctica JP610.</title>
        <authorList>
            <consortium name="The Broad Institute Genome Sequencing Platform"/>
            <person name="Russ C."/>
            <person name="Cuomo C."/>
            <person name="Young S.K."/>
            <person name="Zeng Q."/>
            <person name="Gargeya S."/>
            <person name="Alvarado L."/>
            <person name="Berlin A."/>
            <person name="Chapman S.B."/>
            <person name="Chen Z."/>
            <person name="Freedman E."/>
            <person name="Gellesch M."/>
            <person name="Goldberg J."/>
            <person name="Griggs A."/>
            <person name="Gujja S."/>
            <person name="Heilman E."/>
            <person name="Heiman D."/>
            <person name="Howarth C."/>
            <person name="Mehta T."/>
            <person name="Neiman D."/>
            <person name="Pearson M."/>
            <person name="Roberts A."/>
            <person name="Saif S."/>
            <person name="Shea T."/>
            <person name="Shenoy N."/>
            <person name="Sisk P."/>
            <person name="Stolte C."/>
            <person name="Sykes S."/>
            <person name="White J."/>
            <person name="Yandava C."/>
            <person name="Burger G."/>
            <person name="Gray M.W."/>
            <person name="Holland P.W.H."/>
            <person name="King N."/>
            <person name="Lang F.B.F."/>
            <person name="Roger A.J."/>
            <person name="Ruiz-Trillo I."/>
            <person name="Haas B."/>
            <person name="Nusbaum C."/>
            <person name="Birren B."/>
        </authorList>
    </citation>
    <scope>NUCLEOTIDE SEQUENCE [LARGE SCALE GENOMIC DNA]</scope>
    <source>
        <strain evidence="2 3">JP610</strain>
    </source>
</reference>
<dbReference type="AlphaFoldDB" id="A0A0L0FBJ3"/>
<evidence type="ECO:0000256" key="1">
    <source>
        <dbReference type="SAM" id="Phobius"/>
    </source>
</evidence>
<feature type="transmembrane region" description="Helical" evidence="1">
    <location>
        <begin position="20"/>
        <end position="43"/>
    </location>
</feature>
<organism evidence="2 3">
    <name type="scientific">Sphaeroforma arctica JP610</name>
    <dbReference type="NCBI Taxonomy" id="667725"/>
    <lineage>
        <taxon>Eukaryota</taxon>
        <taxon>Ichthyosporea</taxon>
        <taxon>Ichthyophonida</taxon>
        <taxon>Sphaeroforma</taxon>
    </lineage>
</organism>
<proteinExistence type="predicted"/>
<evidence type="ECO:0000313" key="2">
    <source>
        <dbReference type="EMBL" id="KNC73458.1"/>
    </source>
</evidence>
<name>A0A0L0FBJ3_9EUKA</name>
<feature type="non-terminal residue" evidence="2">
    <location>
        <position position="51"/>
    </location>
</feature>